<dbReference type="Pfam" id="PF17264">
    <property type="entry name" value="DUF5330"/>
    <property type="match status" value="1"/>
</dbReference>
<dbReference type="EMBL" id="OCPC01000003">
    <property type="protein sequence ID" value="SOE17494.1"/>
    <property type="molecule type" value="Genomic_DNA"/>
</dbReference>
<accession>A0A286IDX3</accession>
<dbReference type="Proteomes" id="UP000219465">
    <property type="component" value="Unassembled WGS sequence"/>
</dbReference>
<dbReference type="AlphaFoldDB" id="A0A286IDX3"/>
<sequence>MMWFLIKGSFWFSLVLITLPFLDQSSRETLEDAPPLEVGQSMAAAVEAIDDIRQICVRKPEVCQTGSETFAALGSRAKEGARIAYQFLDSKFADGEPELTTGSLPVDN</sequence>
<gene>
    <name evidence="1" type="ORF">SAMN05877838_2394</name>
</gene>
<keyword evidence="2" id="KW-1185">Reference proteome</keyword>
<proteinExistence type="predicted"/>
<name>A0A286IDX3_9HYPH</name>
<evidence type="ECO:0000313" key="1">
    <source>
        <dbReference type="EMBL" id="SOE17494.1"/>
    </source>
</evidence>
<dbReference type="InterPro" id="IPR035220">
    <property type="entry name" value="DUF5330"/>
</dbReference>
<evidence type="ECO:0008006" key="3">
    <source>
        <dbReference type="Google" id="ProtNLM"/>
    </source>
</evidence>
<organism evidence="1 2">
    <name type="scientific">Hoeflea halophila</name>
    <dbReference type="NCBI Taxonomy" id="714899"/>
    <lineage>
        <taxon>Bacteria</taxon>
        <taxon>Pseudomonadati</taxon>
        <taxon>Pseudomonadota</taxon>
        <taxon>Alphaproteobacteria</taxon>
        <taxon>Hyphomicrobiales</taxon>
        <taxon>Rhizobiaceae</taxon>
        <taxon>Hoeflea</taxon>
    </lineage>
</organism>
<evidence type="ECO:0000313" key="2">
    <source>
        <dbReference type="Proteomes" id="UP000219465"/>
    </source>
</evidence>
<dbReference type="OrthoDB" id="7923950at2"/>
<protein>
    <recommendedName>
        <fullName evidence="3">DUF5330 domain-containing protein</fullName>
    </recommendedName>
</protein>
<reference evidence="2" key="1">
    <citation type="submission" date="2017-08" db="EMBL/GenBank/DDBJ databases">
        <authorList>
            <person name="Varghese N."/>
            <person name="Submissions S."/>
        </authorList>
    </citation>
    <scope>NUCLEOTIDE SEQUENCE [LARGE SCALE GENOMIC DNA]</scope>
    <source>
        <strain evidence="2">KCTC 23107</strain>
    </source>
</reference>